<evidence type="ECO:0000259" key="1">
    <source>
        <dbReference type="Pfam" id="PF01464"/>
    </source>
</evidence>
<dbReference type="InterPro" id="IPR043426">
    <property type="entry name" value="MltB-like"/>
</dbReference>
<dbReference type="GO" id="GO:0008933">
    <property type="term" value="F:peptidoglycan lytic transglycosylase activity"/>
    <property type="evidence" value="ECO:0007669"/>
    <property type="project" value="TreeGrafter"/>
</dbReference>
<dbReference type="SUPFAM" id="SSF53955">
    <property type="entry name" value="Lysozyme-like"/>
    <property type="match status" value="1"/>
</dbReference>
<reference evidence="2 3" key="1">
    <citation type="submission" date="2020-08" db="EMBL/GenBank/DDBJ databases">
        <title>Genomic Encyclopedia of Type Strains, Phase IV (KMG-IV): sequencing the most valuable type-strain genomes for metagenomic binning, comparative biology and taxonomic classification.</title>
        <authorList>
            <person name="Goeker M."/>
        </authorList>
    </citation>
    <scope>NUCLEOTIDE SEQUENCE [LARGE SCALE GENOMIC DNA]</scope>
    <source>
        <strain evidence="2 3">DSM 45615</strain>
    </source>
</reference>
<dbReference type="PANTHER" id="PTHR30163:SF8">
    <property type="entry name" value="LYTIC MUREIN TRANSGLYCOSYLASE"/>
    <property type="match status" value="1"/>
</dbReference>
<proteinExistence type="predicted"/>
<sequence>MPGADAAVPRDAAKLARALAENSAALRKAIDAWVKDGDPSRGEPPEEVVLRALYEQRIYRFAARNAGVAERAFKRLPPESARAAKDNVKAIRGLLALARPVKPSQVFKVQDPLPAGRLLGYFKKAERRFGVEWEVLAAVMFAETKFGRVKSNSYAGAQGPMQFMPATWRAYGMGGDIQDPQDAIMGAANYLRATGAPQNYQRALHAYNPSQAYVDAILLHAGQIKRDPRNYYAYYAWQVFVLTTEGERRLTGP</sequence>
<protein>
    <submittedName>
        <fullName evidence="2">Soluble lytic murein transglycosylase-like protein</fullName>
    </submittedName>
</protein>
<keyword evidence="3" id="KW-1185">Reference proteome</keyword>
<dbReference type="CDD" id="cd13399">
    <property type="entry name" value="Slt35-like"/>
    <property type="match status" value="1"/>
</dbReference>
<comment type="caution">
    <text evidence="2">The sequence shown here is derived from an EMBL/GenBank/DDBJ whole genome shotgun (WGS) entry which is preliminary data.</text>
</comment>
<evidence type="ECO:0000313" key="2">
    <source>
        <dbReference type="EMBL" id="MBB5140062.1"/>
    </source>
</evidence>
<organism evidence="2 3">
    <name type="scientific">Thermocatellispora tengchongensis</name>
    <dbReference type="NCBI Taxonomy" id="1073253"/>
    <lineage>
        <taxon>Bacteria</taxon>
        <taxon>Bacillati</taxon>
        <taxon>Actinomycetota</taxon>
        <taxon>Actinomycetes</taxon>
        <taxon>Streptosporangiales</taxon>
        <taxon>Streptosporangiaceae</taxon>
        <taxon>Thermocatellispora</taxon>
    </lineage>
</organism>
<dbReference type="InterPro" id="IPR023346">
    <property type="entry name" value="Lysozyme-like_dom_sf"/>
</dbReference>
<dbReference type="RefSeq" id="WP_185056867.1">
    <property type="nucleotide sequence ID" value="NZ_BAABIX010000104.1"/>
</dbReference>
<dbReference type="GO" id="GO:0009253">
    <property type="term" value="P:peptidoglycan catabolic process"/>
    <property type="evidence" value="ECO:0007669"/>
    <property type="project" value="TreeGrafter"/>
</dbReference>
<accession>A0A840PLV1</accession>
<dbReference type="PANTHER" id="PTHR30163">
    <property type="entry name" value="MEMBRANE-BOUND LYTIC MUREIN TRANSGLYCOSYLASE B"/>
    <property type="match status" value="1"/>
</dbReference>
<gene>
    <name evidence="2" type="ORF">HNP84_009827</name>
</gene>
<dbReference type="Gene3D" id="1.10.530.10">
    <property type="match status" value="1"/>
</dbReference>
<dbReference type="EMBL" id="JACHGN010000036">
    <property type="protein sequence ID" value="MBB5140062.1"/>
    <property type="molecule type" value="Genomic_DNA"/>
</dbReference>
<dbReference type="Proteomes" id="UP000578449">
    <property type="component" value="Unassembled WGS sequence"/>
</dbReference>
<dbReference type="AlphaFoldDB" id="A0A840PLV1"/>
<name>A0A840PLV1_9ACTN</name>
<feature type="domain" description="Transglycosylase SLT" evidence="1">
    <location>
        <begin position="121"/>
        <end position="209"/>
    </location>
</feature>
<dbReference type="InterPro" id="IPR008258">
    <property type="entry name" value="Transglycosylase_SLT_dom_1"/>
</dbReference>
<evidence type="ECO:0000313" key="3">
    <source>
        <dbReference type="Proteomes" id="UP000578449"/>
    </source>
</evidence>
<dbReference type="Pfam" id="PF01464">
    <property type="entry name" value="SLT"/>
    <property type="match status" value="1"/>
</dbReference>